<feature type="domain" description="Metalloprotease TldD/E N-terminal" evidence="2">
    <location>
        <begin position="20"/>
        <end position="81"/>
    </location>
</feature>
<reference evidence="3 4" key="1">
    <citation type="submission" date="2017-03" db="EMBL/GenBank/DDBJ databases">
        <title>Genome analysis of strain PAMC 26577.</title>
        <authorList>
            <person name="Oh H.-M."/>
            <person name="Yang J.-A."/>
        </authorList>
    </citation>
    <scope>NUCLEOTIDE SEQUENCE [LARGE SCALE GENOMIC DNA]</scope>
    <source>
        <strain evidence="3 4">PAMC 26577</strain>
    </source>
</reference>
<name>A0A242MYG7_CABSO</name>
<comment type="similarity">
    <text evidence="1">Belongs to the peptidase U62 family.</text>
</comment>
<sequence length="162" mass="18039">MQNQDFQDAARTLRTRADFWSLRVVEERTQTHEVRNDIAQPRRTDQDLGAMLTAWVGAGAGYAATSDLSAAGLQRALDNATTRARASAEISLIDHRSIKRPDKSGSYTSPNADHTLPSPKEWIERLALECAAARIDSRIVERIAKVSIIEAEQIYITSPLRH</sequence>
<protein>
    <submittedName>
        <fullName evidence="3">TldD family protein, Beta/Gamma-proteobacterial subgroup</fullName>
    </submittedName>
</protein>
<evidence type="ECO:0000259" key="2">
    <source>
        <dbReference type="Pfam" id="PF01523"/>
    </source>
</evidence>
<evidence type="ECO:0000313" key="4">
    <source>
        <dbReference type="Proteomes" id="UP000195221"/>
    </source>
</evidence>
<evidence type="ECO:0000313" key="3">
    <source>
        <dbReference type="EMBL" id="OTP76479.1"/>
    </source>
</evidence>
<dbReference type="InterPro" id="IPR002510">
    <property type="entry name" value="Metalloprtase-TldD/E_N"/>
</dbReference>
<accession>A0A242MYG7</accession>
<dbReference type="InterPro" id="IPR036059">
    <property type="entry name" value="TldD/PmbA_sf"/>
</dbReference>
<comment type="caution">
    <text evidence="3">The sequence shown here is derived from an EMBL/GenBank/DDBJ whole genome shotgun (WGS) entry which is preliminary data.</text>
</comment>
<dbReference type="Proteomes" id="UP000195221">
    <property type="component" value="Unassembled WGS sequence"/>
</dbReference>
<dbReference type="GO" id="GO:0006508">
    <property type="term" value="P:proteolysis"/>
    <property type="evidence" value="ECO:0007669"/>
    <property type="project" value="InterPro"/>
</dbReference>
<dbReference type="EMBL" id="NBTZ01000036">
    <property type="protein sequence ID" value="OTP76479.1"/>
    <property type="molecule type" value="Genomic_DNA"/>
</dbReference>
<dbReference type="InterPro" id="IPR035068">
    <property type="entry name" value="TldD/PmbA_N"/>
</dbReference>
<dbReference type="Pfam" id="PF01523">
    <property type="entry name" value="PmbA_TldD_1st"/>
    <property type="match status" value="1"/>
</dbReference>
<evidence type="ECO:0000256" key="1">
    <source>
        <dbReference type="ARBA" id="ARBA00005836"/>
    </source>
</evidence>
<dbReference type="GO" id="GO:0008237">
    <property type="term" value="F:metallopeptidase activity"/>
    <property type="evidence" value="ECO:0007669"/>
    <property type="project" value="InterPro"/>
</dbReference>
<dbReference type="SUPFAM" id="SSF111283">
    <property type="entry name" value="Putative modulator of DNA gyrase, PmbA/TldD"/>
    <property type="match status" value="1"/>
</dbReference>
<organism evidence="3 4">
    <name type="scientific">Caballeronia sordidicola</name>
    <name type="common">Burkholderia sordidicola</name>
    <dbReference type="NCBI Taxonomy" id="196367"/>
    <lineage>
        <taxon>Bacteria</taxon>
        <taxon>Pseudomonadati</taxon>
        <taxon>Pseudomonadota</taxon>
        <taxon>Betaproteobacteria</taxon>
        <taxon>Burkholderiales</taxon>
        <taxon>Burkholderiaceae</taxon>
        <taxon>Caballeronia</taxon>
    </lineage>
</organism>
<dbReference type="Gene3D" id="3.30.2290.10">
    <property type="entry name" value="PmbA/TldD superfamily"/>
    <property type="match status" value="1"/>
</dbReference>
<dbReference type="AlphaFoldDB" id="A0A242MYG7"/>
<gene>
    <name evidence="3" type="ORF">PAMC26577_10445</name>
</gene>
<proteinExistence type="inferred from homology"/>